<feature type="region of interest" description="Disordered" evidence="1">
    <location>
        <begin position="1"/>
        <end position="20"/>
    </location>
</feature>
<dbReference type="EMBL" id="CP163435">
    <property type="protein sequence ID" value="XDQ23531.1"/>
    <property type="molecule type" value="Genomic_DNA"/>
</dbReference>
<gene>
    <name evidence="2" type="ORF">AB5J56_01885</name>
</gene>
<name>A0AB39P059_9ACTN</name>
<dbReference type="RefSeq" id="WP_369229338.1">
    <property type="nucleotide sequence ID" value="NZ_CP163435.1"/>
</dbReference>
<dbReference type="AlphaFoldDB" id="A0AB39P059"/>
<sequence>MTYSGQPDDPNGFEPDGATTTMRFTPVIRARHRGHEAVLRPDLEPIFTELARQWETAGRLVPGRAEEERTTLARHYPRPS</sequence>
<evidence type="ECO:0000256" key="1">
    <source>
        <dbReference type="SAM" id="MobiDB-lite"/>
    </source>
</evidence>
<organism evidence="2">
    <name type="scientific">Streptomyces sp. R21</name>
    <dbReference type="NCBI Taxonomy" id="3238627"/>
    <lineage>
        <taxon>Bacteria</taxon>
        <taxon>Bacillati</taxon>
        <taxon>Actinomycetota</taxon>
        <taxon>Actinomycetes</taxon>
        <taxon>Kitasatosporales</taxon>
        <taxon>Streptomycetaceae</taxon>
        <taxon>Streptomyces</taxon>
    </lineage>
</organism>
<evidence type="ECO:0000313" key="2">
    <source>
        <dbReference type="EMBL" id="XDQ23531.1"/>
    </source>
</evidence>
<reference evidence="2" key="1">
    <citation type="submission" date="2024-07" db="EMBL/GenBank/DDBJ databases">
        <authorList>
            <person name="Yu S.T."/>
        </authorList>
    </citation>
    <scope>NUCLEOTIDE SEQUENCE</scope>
    <source>
        <strain evidence="2">R21</strain>
    </source>
</reference>
<protein>
    <submittedName>
        <fullName evidence="2">Uncharacterized protein</fullName>
    </submittedName>
</protein>
<proteinExistence type="predicted"/>
<accession>A0AB39P059</accession>